<organism evidence="6 7">
    <name type="scientific">Billgrantia zhangzhouensis</name>
    <dbReference type="NCBI Taxonomy" id="2733481"/>
    <lineage>
        <taxon>Bacteria</taxon>
        <taxon>Pseudomonadati</taxon>
        <taxon>Pseudomonadota</taxon>
        <taxon>Gammaproteobacteria</taxon>
        <taxon>Oceanospirillales</taxon>
        <taxon>Halomonadaceae</taxon>
        <taxon>Billgrantia</taxon>
    </lineage>
</organism>
<evidence type="ECO:0000256" key="2">
    <source>
        <dbReference type="ARBA" id="ARBA00022723"/>
    </source>
</evidence>
<evidence type="ECO:0000256" key="3">
    <source>
        <dbReference type="ARBA" id="ARBA00022801"/>
    </source>
</evidence>
<keyword evidence="2" id="KW-0479">Metal-binding</keyword>
<comment type="caution">
    <text evidence="6">The sequence shown here is derived from an EMBL/GenBank/DDBJ whole genome shotgun (WGS) entry which is preliminary data.</text>
</comment>
<dbReference type="CDD" id="cd06252">
    <property type="entry name" value="M14_ASTE_ASPA-like"/>
    <property type="match status" value="1"/>
</dbReference>
<accession>A0ABS9AKA3</accession>
<evidence type="ECO:0000313" key="7">
    <source>
        <dbReference type="Proteomes" id="UP001320122"/>
    </source>
</evidence>
<proteinExistence type="predicted"/>
<reference evidence="6 7" key="1">
    <citation type="journal article" date="2021" name="Front. Microbiol.">
        <title>Aerobic Denitrification and Heterotrophic Sulfur Oxidation in the Genus Halomonas Revealed by Six Novel Species Characterizations and Genome-Based Analysis.</title>
        <authorList>
            <person name="Wang L."/>
            <person name="Shao Z."/>
        </authorList>
    </citation>
    <scope>NUCLEOTIDE SEQUENCE [LARGE SCALE GENOMIC DNA]</scope>
    <source>
        <strain evidence="6 7">MCCC 1A11036</strain>
    </source>
</reference>
<evidence type="ECO:0000313" key="6">
    <source>
        <dbReference type="EMBL" id="MCE8022226.1"/>
    </source>
</evidence>
<dbReference type="InterPro" id="IPR043795">
    <property type="entry name" value="N-alpha-Ac-DABA-like"/>
</dbReference>
<evidence type="ECO:0000259" key="5">
    <source>
        <dbReference type="Pfam" id="PF24827"/>
    </source>
</evidence>
<dbReference type="PANTHER" id="PTHR37326">
    <property type="entry name" value="BLL3975 PROTEIN"/>
    <property type="match status" value="1"/>
</dbReference>
<dbReference type="InterPro" id="IPR053138">
    <property type="entry name" value="N-alpha-Ac-DABA_deacetylase"/>
</dbReference>
<dbReference type="InterPro" id="IPR055438">
    <property type="entry name" value="AstE_AspA_cat"/>
</dbReference>
<dbReference type="PANTHER" id="PTHR37326:SF1">
    <property type="entry name" value="BLL3975 PROTEIN"/>
    <property type="match status" value="1"/>
</dbReference>
<dbReference type="PIRSF" id="PIRSF039012">
    <property type="entry name" value="ASP"/>
    <property type="match status" value="1"/>
</dbReference>
<dbReference type="Proteomes" id="UP001320122">
    <property type="component" value="Unassembled WGS sequence"/>
</dbReference>
<dbReference type="EMBL" id="JABFTT010000018">
    <property type="protein sequence ID" value="MCE8022226.1"/>
    <property type="molecule type" value="Genomic_DNA"/>
</dbReference>
<comment type="cofactor">
    <cofactor evidence="1">
        <name>Zn(2+)</name>
        <dbReference type="ChEBI" id="CHEBI:29105"/>
    </cofactor>
</comment>
<gene>
    <name evidence="6" type="primary">doeB</name>
    <name evidence="6" type="ORF">HOP51_19220</name>
</gene>
<feature type="domain" description="Succinylglutamate desuccinylase/Aspartoacylase catalytic" evidence="5">
    <location>
        <begin position="50"/>
        <end position="236"/>
    </location>
</feature>
<keyword evidence="4" id="KW-0862">Zinc</keyword>
<protein>
    <submittedName>
        <fullName evidence="6">N-alpha-acetyl diaminobutyric acid deacetylase DoeB</fullName>
    </submittedName>
</protein>
<dbReference type="NCBIfam" id="TIGR02994">
    <property type="entry name" value="ectoine_eutE"/>
    <property type="match status" value="1"/>
</dbReference>
<evidence type="ECO:0000256" key="1">
    <source>
        <dbReference type="ARBA" id="ARBA00001947"/>
    </source>
</evidence>
<dbReference type="Gene3D" id="3.40.630.10">
    <property type="entry name" value="Zn peptidases"/>
    <property type="match status" value="1"/>
</dbReference>
<keyword evidence="3" id="KW-0378">Hydrolase</keyword>
<sequence length="337" mass="35960">MTKRPSPISATVDFDADGVQHGFLKLPISTDESAWGAVMIPVTVVKNGEGPTALLTGGNHGDEYEGITALMKLSSELRAEQVRGRVIIVPMMNMPAAMAGKRTSPMDGGNLNRSFPGNPDGTVTEKIADFFTRVMVPMCDVVLDLHSGGRTLDIIPFGASHVLDDPEQQRQALEGAKAFGAPYAMMMFELDAAALFDTAVESQGKVFIATELGGGGTSTPESLAITERGVRNFLIHFGLIEGEVEMPAEPQVYLDMPDASCYVQSEHSGLLELTQALGDKVEKGQVIARVYDMTRCGVAPVEYRAGRDGILAARRFPALVNMGDTIAVIADVVDTLG</sequence>
<dbReference type="SUPFAM" id="SSF53187">
    <property type="entry name" value="Zn-dependent exopeptidases"/>
    <property type="match status" value="1"/>
</dbReference>
<evidence type="ECO:0000256" key="4">
    <source>
        <dbReference type="ARBA" id="ARBA00022833"/>
    </source>
</evidence>
<dbReference type="Pfam" id="PF24827">
    <property type="entry name" value="AstE_AspA_cat"/>
    <property type="match status" value="1"/>
</dbReference>
<keyword evidence="7" id="KW-1185">Reference proteome</keyword>
<dbReference type="RefSeq" id="WP_234275507.1">
    <property type="nucleotide sequence ID" value="NZ_JABFTT010000018.1"/>
</dbReference>
<name>A0ABS9AKA3_9GAMM</name>
<dbReference type="InterPro" id="IPR014336">
    <property type="entry name" value="DoeB"/>
</dbReference>